<feature type="transmembrane region" description="Helical" evidence="3">
    <location>
        <begin position="209"/>
        <end position="229"/>
    </location>
</feature>
<dbReference type="InterPro" id="IPR014710">
    <property type="entry name" value="RmlC-like_jellyroll"/>
</dbReference>
<dbReference type="Pfam" id="PF06210">
    <property type="entry name" value="DUF1003"/>
    <property type="match status" value="1"/>
</dbReference>
<keyword evidence="2" id="KW-0175">Coiled coil</keyword>
<dbReference type="AlphaFoldDB" id="A0A512BGX0"/>
<feature type="domain" description="Cyclic nucleotide-binding" evidence="4">
    <location>
        <begin position="13"/>
        <end position="133"/>
    </location>
</feature>
<dbReference type="GO" id="GO:0005221">
    <property type="term" value="F:intracellularly cyclic nucleotide-activated monoatomic cation channel activity"/>
    <property type="evidence" value="ECO:0007669"/>
    <property type="project" value="InterPro"/>
</dbReference>
<dbReference type="CDD" id="cd00038">
    <property type="entry name" value="CAP_ED"/>
    <property type="match status" value="1"/>
</dbReference>
<accession>A0A512BGX0</accession>
<dbReference type="PANTHER" id="PTHR45638">
    <property type="entry name" value="CYCLIC NUCLEOTIDE-GATED CATION CHANNEL SUBUNIT A"/>
    <property type="match status" value="1"/>
</dbReference>
<dbReference type="InterPro" id="IPR050866">
    <property type="entry name" value="CNG_cation_channel"/>
</dbReference>
<evidence type="ECO:0000256" key="2">
    <source>
        <dbReference type="SAM" id="Coils"/>
    </source>
</evidence>
<reference evidence="5 6" key="1">
    <citation type="submission" date="2019-07" db="EMBL/GenBank/DDBJ databases">
        <title>Whole genome shotgun sequence of Segetibacter aerophilus NBRC 106135.</title>
        <authorList>
            <person name="Hosoyama A."/>
            <person name="Uohara A."/>
            <person name="Ohji S."/>
            <person name="Ichikawa N."/>
        </authorList>
    </citation>
    <scope>NUCLEOTIDE SEQUENCE [LARGE SCALE GENOMIC DNA]</scope>
    <source>
        <strain evidence="5 6">NBRC 106135</strain>
    </source>
</reference>
<dbReference type="InterPro" id="IPR000595">
    <property type="entry name" value="cNMP-bd_dom"/>
</dbReference>
<dbReference type="Proteomes" id="UP000321513">
    <property type="component" value="Unassembled WGS sequence"/>
</dbReference>
<dbReference type="PANTHER" id="PTHR45638:SF11">
    <property type="entry name" value="CYCLIC NUCLEOTIDE-GATED CATION CHANNEL SUBUNIT A"/>
    <property type="match status" value="1"/>
</dbReference>
<keyword evidence="1" id="KW-0813">Transport</keyword>
<keyword evidence="3" id="KW-0472">Membrane</keyword>
<dbReference type="Gene3D" id="2.60.120.10">
    <property type="entry name" value="Jelly Rolls"/>
    <property type="match status" value="1"/>
</dbReference>
<organism evidence="5 6">
    <name type="scientific">Segetibacter aerophilus</name>
    <dbReference type="NCBI Taxonomy" id="670293"/>
    <lineage>
        <taxon>Bacteria</taxon>
        <taxon>Pseudomonadati</taxon>
        <taxon>Bacteroidota</taxon>
        <taxon>Chitinophagia</taxon>
        <taxon>Chitinophagales</taxon>
        <taxon>Chitinophagaceae</taxon>
        <taxon>Segetibacter</taxon>
    </lineage>
</organism>
<keyword evidence="1" id="KW-0407">Ion channel</keyword>
<feature type="coiled-coil region" evidence="2">
    <location>
        <begin position="250"/>
        <end position="277"/>
    </location>
</feature>
<dbReference type="Pfam" id="PF00027">
    <property type="entry name" value="cNMP_binding"/>
    <property type="match status" value="1"/>
</dbReference>
<proteinExistence type="predicted"/>
<evidence type="ECO:0000313" key="6">
    <source>
        <dbReference type="Proteomes" id="UP000321513"/>
    </source>
</evidence>
<gene>
    <name evidence="5" type="ORF">SAE01_37120</name>
</gene>
<keyword evidence="1" id="KW-1071">Ligand-gated ion channel</keyword>
<dbReference type="InterPro" id="IPR010406">
    <property type="entry name" value="DUF1003"/>
</dbReference>
<comment type="caution">
    <text evidence="5">The sequence shown here is derived from an EMBL/GenBank/DDBJ whole genome shotgun (WGS) entry which is preliminary data.</text>
</comment>
<feature type="transmembrane region" description="Helical" evidence="3">
    <location>
        <begin position="173"/>
        <end position="193"/>
    </location>
</feature>
<dbReference type="SUPFAM" id="SSF51206">
    <property type="entry name" value="cAMP-binding domain-like"/>
    <property type="match status" value="1"/>
</dbReference>
<evidence type="ECO:0000259" key="4">
    <source>
        <dbReference type="PROSITE" id="PS50042"/>
    </source>
</evidence>
<protein>
    <recommendedName>
        <fullName evidence="4">Cyclic nucleotide-binding domain-containing protein</fullName>
    </recommendedName>
</protein>
<evidence type="ECO:0000313" key="5">
    <source>
        <dbReference type="EMBL" id="GEO11216.1"/>
    </source>
</evidence>
<keyword evidence="1" id="KW-0406">Ion transport</keyword>
<dbReference type="EMBL" id="BJYT01000017">
    <property type="protein sequence ID" value="GEO11216.1"/>
    <property type="molecule type" value="Genomic_DNA"/>
</dbReference>
<dbReference type="GO" id="GO:0044877">
    <property type="term" value="F:protein-containing complex binding"/>
    <property type="evidence" value="ECO:0007669"/>
    <property type="project" value="TreeGrafter"/>
</dbReference>
<keyword evidence="6" id="KW-1185">Reference proteome</keyword>
<dbReference type="OrthoDB" id="9795736at2"/>
<dbReference type="SMART" id="SM00100">
    <property type="entry name" value="cNMP"/>
    <property type="match status" value="1"/>
</dbReference>
<evidence type="ECO:0000256" key="1">
    <source>
        <dbReference type="ARBA" id="ARBA00023286"/>
    </source>
</evidence>
<keyword evidence="3" id="KW-1133">Transmembrane helix</keyword>
<evidence type="ECO:0000256" key="3">
    <source>
        <dbReference type="SAM" id="Phobius"/>
    </source>
</evidence>
<keyword evidence="3" id="KW-0812">Transmembrane</keyword>
<sequence>MLMSENLLKNVPLFSSLDNTTLEELWGYLKKEIYPPHHTIFWMNEKGDQLYIIASGRVQISYIDEEGQEITLNIIGPGSFFGELSLIDNGPHVATARTVEETALLTLDRATFYSYLDKHPQLFHVLMQVLTTRLRDNTDKMRAVVDVNKQLEAKRSIFQTFVDNMAKCLTSSAFLTISVVFIVAWIVAQVYLYKRTSHAAIDFLDTPPTFFFLGFLLTLTSFLLTVLILNSQRRLAKEEEIRNKIEYHVNLKAQAEVMKLQLKMDQLLERVNKLQDTGEP</sequence>
<dbReference type="InterPro" id="IPR018490">
    <property type="entry name" value="cNMP-bd_dom_sf"/>
</dbReference>
<name>A0A512BGX0_9BACT</name>
<dbReference type="PROSITE" id="PS50042">
    <property type="entry name" value="CNMP_BINDING_3"/>
    <property type="match status" value="1"/>
</dbReference>